<dbReference type="PANTHER" id="PTHR12046">
    <property type="entry name" value="HISTONE ACETYLTRANSFERASE TYPE B CATALYTIC SUBUNIT"/>
    <property type="match status" value="1"/>
</dbReference>
<reference evidence="9 10" key="1">
    <citation type="journal article" date="2018" name="Plant J.">
        <title>Genome sequences of Chlorella sorokiniana UTEX 1602 and Micractinium conductrix SAG 241.80: implications to maltose excretion by a green alga.</title>
        <authorList>
            <person name="Arriola M.B."/>
            <person name="Velmurugan N."/>
            <person name="Zhang Y."/>
            <person name="Plunkett M.H."/>
            <person name="Hondzo H."/>
            <person name="Barney B.M."/>
        </authorList>
    </citation>
    <scope>NUCLEOTIDE SEQUENCE [LARGE SCALE GENOMIC DNA]</scope>
    <source>
        <strain evidence="10">UTEX 1602</strain>
    </source>
</reference>
<comment type="catalytic activity">
    <reaction evidence="5">
        <text>L-lysyl-[protein] + acetyl-CoA = N(6)-acetyl-L-lysyl-[protein] + CoA + H(+)</text>
        <dbReference type="Rhea" id="RHEA:45948"/>
        <dbReference type="Rhea" id="RHEA-COMP:9752"/>
        <dbReference type="Rhea" id="RHEA-COMP:10731"/>
        <dbReference type="ChEBI" id="CHEBI:15378"/>
        <dbReference type="ChEBI" id="CHEBI:29969"/>
        <dbReference type="ChEBI" id="CHEBI:57287"/>
        <dbReference type="ChEBI" id="CHEBI:57288"/>
        <dbReference type="ChEBI" id="CHEBI:61930"/>
        <dbReference type="EC" id="2.3.1.48"/>
    </reaction>
</comment>
<accession>A0A2P6TTW3</accession>
<protein>
    <recommendedName>
        <fullName evidence="2">histone acetyltransferase</fullName>
        <ecNumber evidence="2">2.3.1.48</ecNumber>
    </recommendedName>
</protein>
<feature type="domain" description="Histone acetyl transferase HAT1 N-terminal" evidence="8">
    <location>
        <begin position="18"/>
        <end position="173"/>
    </location>
</feature>
<evidence type="ECO:0000256" key="1">
    <source>
        <dbReference type="ARBA" id="ARBA00010543"/>
    </source>
</evidence>
<dbReference type="InterPro" id="IPR017380">
    <property type="entry name" value="Hist_AcTrfase_B-typ_cat-su"/>
</dbReference>
<evidence type="ECO:0000259" key="8">
    <source>
        <dbReference type="Pfam" id="PF10394"/>
    </source>
</evidence>
<comment type="similarity">
    <text evidence="1">Belongs to the HAT1 family.</text>
</comment>
<evidence type="ECO:0000256" key="6">
    <source>
        <dbReference type="SAM" id="MobiDB-lite"/>
    </source>
</evidence>
<evidence type="ECO:0000256" key="2">
    <source>
        <dbReference type="ARBA" id="ARBA00013184"/>
    </source>
</evidence>
<organism evidence="9 10">
    <name type="scientific">Chlorella sorokiniana</name>
    <name type="common">Freshwater green alga</name>
    <dbReference type="NCBI Taxonomy" id="3076"/>
    <lineage>
        <taxon>Eukaryota</taxon>
        <taxon>Viridiplantae</taxon>
        <taxon>Chlorophyta</taxon>
        <taxon>core chlorophytes</taxon>
        <taxon>Trebouxiophyceae</taxon>
        <taxon>Chlorellales</taxon>
        <taxon>Chlorellaceae</taxon>
        <taxon>Chlorella clade</taxon>
        <taxon>Chlorella</taxon>
    </lineage>
</organism>
<dbReference type="AlphaFoldDB" id="A0A2P6TTW3"/>
<dbReference type="Pfam" id="PF10394">
    <property type="entry name" value="Hat1_N"/>
    <property type="match status" value="1"/>
</dbReference>
<dbReference type="Pfam" id="PF00583">
    <property type="entry name" value="Acetyltransf_1"/>
    <property type="match status" value="1"/>
</dbReference>
<sequence>MEPFAKRPRVEGPGAVAIPAEEAITFHLLRKDKTGQVVLDDDGNFPPEMTHQLFGEEETIVGYDGLSIDIWLTPQFQAFIDVAMAGKGPGATPLREPFQGTFAAGFFEQKEPFDAALQEEEAIDAAWLGRELGSQPTEEGSTIRVAHAQLAKADPKLKALHSRMEPLLFFFVDAASSIDPEDPDWHLLTAVEETEEGTQVLGFATCYRHYHYPAGCRLRLAQILVLPPHQGRGVGSMLLTAAQKLADDMDACDLAFEEPAEVLQAIRTVLDVRRALALDWLPPVVQQRLDALASDKGKAPAAAAAPANGKSGGAKAAKAAAAQHPLAPPPEVLERMRRELRLSKLQAVVVWRTLLYVVGKCEAAVEEGVGSLVRGALVAQLAAAKEDAQGKGVLETEKGFVMFRGAAPPRAGGLPMLPVEEQSAEQQAEAVEEAAEQQLAQIKGVAARVLGIDQGLEVVEEGDEEGEEDDE</sequence>
<evidence type="ECO:0000313" key="9">
    <source>
        <dbReference type="EMBL" id="PRW57494.1"/>
    </source>
</evidence>
<gene>
    <name evidence="9" type="ORF">C2E21_4225</name>
</gene>
<dbReference type="Gene3D" id="3.90.360.10">
    <property type="entry name" value="Histone acetyl transferase 1 (HAT1), N-terminal domain"/>
    <property type="match status" value="1"/>
</dbReference>
<dbReference type="GO" id="GO:0004402">
    <property type="term" value="F:histone acetyltransferase activity"/>
    <property type="evidence" value="ECO:0007669"/>
    <property type="project" value="InterPro"/>
</dbReference>
<dbReference type="GO" id="GO:0031509">
    <property type="term" value="P:subtelomeric heterochromatin formation"/>
    <property type="evidence" value="ECO:0007669"/>
    <property type="project" value="InterPro"/>
</dbReference>
<dbReference type="GO" id="GO:0000781">
    <property type="term" value="C:chromosome, telomeric region"/>
    <property type="evidence" value="ECO:0007669"/>
    <property type="project" value="GOC"/>
</dbReference>
<evidence type="ECO:0000256" key="5">
    <source>
        <dbReference type="ARBA" id="ARBA00048017"/>
    </source>
</evidence>
<dbReference type="Proteomes" id="UP000239899">
    <property type="component" value="Unassembled WGS sequence"/>
</dbReference>
<feature type="compositionally biased region" description="Low complexity" evidence="6">
    <location>
        <begin position="302"/>
        <end position="325"/>
    </location>
</feature>
<dbReference type="InterPro" id="IPR000182">
    <property type="entry name" value="GNAT_dom"/>
</dbReference>
<keyword evidence="10" id="KW-1185">Reference proteome</keyword>
<name>A0A2P6TTW3_CHLSO</name>
<evidence type="ECO:0000256" key="4">
    <source>
        <dbReference type="ARBA" id="ARBA00023315"/>
    </source>
</evidence>
<feature type="region of interest" description="Disordered" evidence="6">
    <location>
        <begin position="302"/>
        <end position="330"/>
    </location>
</feature>
<dbReference type="InterPro" id="IPR037113">
    <property type="entry name" value="Hat1_N_sf"/>
</dbReference>
<dbReference type="OrthoDB" id="10253098at2759"/>
<dbReference type="EC" id="2.3.1.48" evidence="2"/>
<dbReference type="SUPFAM" id="SSF55729">
    <property type="entry name" value="Acyl-CoA N-acyltransferases (Nat)"/>
    <property type="match status" value="2"/>
</dbReference>
<evidence type="ECO:0000256" key="3">
    <source>
        <dbReference type="ARBA" id="ARBA00022679"/>
    </source>
</evidence>
<evidence type="ECO:0000259" key="7">
    <source>
        <dbReference type="Pfam" id="PF00583"/>
    </source>
</evidence>
<dbReference type="InterPro" id="IPR019467">
    <property type="entry name" value="Hat1_N"/>
</dbReference>
<proteinExistence type="inferred from homology"/>
<keyword evidence="4" id="KW-0012">Acyltransferase</keyword>
<dbReference type="EMBL" id="LHPG02000007">
    <property type="protein sequence ID" value="PRW57494.1"/>
    <property type="molecule type" value="Genomic_DNA"/>
</dbReference>
<feature type="domain" description="N-acetyltransferase" evidence="7">
    <location>
        <begin position="186"/>
        <end position="251"/>
    </location>
</feature>
<dbReference type="CDD" id="cd04301">
    <property type="entry name" value="NAT_SF"/>
    <property type="match status" value="1"/>
</dbReference>
<evidence type="ECO:0000313" key="10">
    <source>
        <dbReference type="Proteomes" id="UP000239899"/>
    </source>
</evidence>
<dbReference type="GO" id="GO:0005634">
    <property type="term" value="C:nucleus"/>
    <property type="evidence" value="ECO:0007669"/>
    <property type="project" value="InterPro"/>
</dbReference>
<dbReference type="InterPro" id="IPR016181">
    <property type="entry name" value="Acyl_CoA_acyltransferase"/>
</dbReference>
<keyword evidence="3" id="KW-0808">Transferase</keyword>
<dbReference type="STRING" id="3076.A0A2P6TTW3"/>
<dbReference type="Gene3D" id="3.40.630.30">
    <property type="match status" value="1"/>
</dbReference>
<comment type="caution">
    <text evidence="9">The sequence shown here is derived from an EMBL/GenBank/DDBJ whole genome shotgun (WGS) entry which is preliminary data.</text>
</comment>